<reference evidence="7 9" key="2">
    <citation type="journal article" date="2018" name="Plant J.">
        <title>The Physcomitrella patens chromosome-scale assembly reveals moss genome structure and evolution.</title>
        <authorList>
            <person name="Lang D."/>
            <person name="Ullrich K.K."/>
            <person name="Murat F."/>
            <person name="Fuchs J."/>
            <person name="Jenkins J."/>
            <person name="Haas F.B."/>
            <person name="Piednoel M."/>
            <person name="Gundlach H."/>
            <person name="Van Bel M."/>
            <person name="Meyberg R."/>
            <person name="Vives C."/>
            <person name="Morata J."/>
            <person name="Symeonidi A."/>
            <person name="Hiss M."/>
            <person name="Muchero W."/>
            <person name="Kamisugi Y."/>
            <person name="Saleh O."/>
            <person name="Blanc G."/>
            <person name="Decker E.L."/>
            <person name="van Gessel N."/>
            <person name="Grimwood J."/>
            <person name="Hayes R.D."/>
            <person name="Graham S.W."/>
            <person name="Gunter L.E."/>
            <person name="McDaniel S.F."/>
            <person name="Hoernstein S.N.W."/>
            <person name="Larsson A."/>
            <person name="Li F.W."/>
            <person name="Perroud P.F."/>
            <person name="Phillips J."/>
            <person name="Ranjan P."/>
            <person name="Rokshar D.S."/>
            <person name="Rothfels C.J."/>
            <person name="Schneider L."/>
            <person name="Shu S."/>
            <person name="Stevenson D.W."/>
            <person name="Thummler F."/>
            <person name="Tillich M."/>
            <person name="Villarreal Aguilar J.C."/>
            <person name="Widiez T."/>
            <person name="Wong G.K."/>
            <person name="Wymore A."/>
            <person name="Zhang Y."/>
            <person name="Zimmer A.D."/>
            <person name="Quatrano R.S."/>
            <person name="Mayer K.F.X."/>
            <person name="Goodstein D."/>
            <person name="Casacuberta J.M."/>
            <person name="Vandepoele K."/>
            <person name="Reski R."/>
            <person name="Cuming A.C."/>
            <person name="Tuskan G.A."/>
            <person name="Maumus F."/>
            <person name="Salse J."/>
            <person name="Schmutz J."/>
            <person name="Rensing S.A."/>
        </authorList>
    </citation>
    <scope>NUCLEOTIDE SEQUENCE [LARGE SCALE GENOMIC DNA]</scope>
    <source>
        <strain evidence="8 9">cv. Gransden 2004</strain>
    </source>
</reference>
<dbReference type="EMBL" id="ABEU02000018">
    <property type="protein sequence ID" value="PNR34737.1"/>
    <property type="molecule type" value="Genomic_DNA"/>
</dbReference>
<dbReference type="RefSeq" id="XP_024403227.1">
    <property type="nucleotide sequence ID" value="XM_024547459.2"/>
</dbReference>
<evidence type="ECO:0000313" key="9">
    <source>
        <dbReference type="Proteomes" id="UP000006727"/>
    </source>
</evidence>
<dbReference type="FunCoup" id="A0A2K1IZN2">
    <property type="interactions" value="1914"/>
</dbReference>
<dbReference type="GeneID" id="112295628"/>
<dbReference type="AlphaFoldDB" id="A0A2K1IZN2"/>
<reference evidence="7 9" key="1">
    <citation type="journal article" date="2008" name="Science">
        <title>The Physcomitrella genome reveals evolutionary insights into the conquest of land by plants.</title>
        <authorList>
            <person name="Rensing S."/>
            <person name="Lang D."/>
            <person name="Zimmer A."/>
            <person name="Terry A."/>
            <person name="Salamov A."/>
            <person name="Shapiro H."/>
            <person name="Nishiyama T."/>
            <person name="Perroud P.-F."/>
            <person name="Lindquist E."/>
            <person name="Kamisugi Y."/>
            <person name="Tanahashi T."/>
            <person name="Sakakibara K."/>
            <person name="Fujita T."/>
            <person name="Oishi K."/>
            <person name="Shin-I T."/>
            <person name="Kuroki Y."/>
            <person name="Toyoda A."/>
            <person name="Suzuki Y."/>
            <person name="Hashimoto A."/>
            <person name="Yamaguchi K."/>
            <person name="Sugano A."/>
            <person name="Kohara Y."/>
            <person name="Fujiyama A."/>
            <person name="Anterola A."/>
            <person name="Aoki S."/>
            <person name="Ashton N."/>
            <person name="Barbazuk W.B."/>
            <person name="Barker E."/>
            <person name="Bennetzen J."/>
            <person name="Bezanilla M."/>
            <person name="Blankenship R."/>
            <person name="Cho S.H."/>
            <person name="Dutcher S."/>
            <person name="Estelle M."/>
            <person name="Fawcett J.A."/>
            <person name="Gundlach H."/>
            <person name="Hanada K."/>
            <person name="Heyl A."/>
            <person name="Hicks K.A."/>
            <person name="Hugh J."/>
            <person name="Lohr M."/>
            <person name="Mayer K."/>
            <person name="Melkozernov A."/>
            <person name="Murata T."/>
            <person name="Nelson D."/>
            <person name="Pils B."/>
            <person name="Prigge M."/>
            <person name="Reiss B."/>
            <person name="Renner T."/>
            <person name="Rombauts S."/>
            <person name="Rushton P."/>
            <person name="Sanderfoot A."/>
            <person name="Schween G."/>
            <person name="Shiu S.-H."/>
            <person name="Stueber K."/>
            <person name="Theodoulou F.L."/>
            <person name="Tu H."/>
            <person name="Van de Peer Y."/>
            <person name="Verrier P.J."/>
            <person name="Waters E."/>
            <person name="Wood A."/>
            <person name="Yang L."/>
            <person name="Cove D."/>
            <person name="Cuming A."/>
            <person name="Hasebe M."/>
            <person name="Lucas S."/>
            <person name="Mishler D.B."/>
            <person name="Reski R."/>
            <person name="Grigoriev I."/>
            <person name="Quatrano R.S."/>
            <person name="Boore J.L."/>
        </authorList>
    </citation>
    <scope>NUCLEOTIDE SEQUENCE [LARGE SCALE GENOMIC DNA]</scope>
    <source>
        <strain evidence="8 9">cv. Gransden 2004</strain>
    </source>
</reference>
<keyword evidence="6" id="KW-1133">Transmembrane helix</keyword>
<protein>
    <submittedName>
        <fullName evidence="7 8">Uncharacterized protein</fullName>
    </submittedName>
</protein>
<dbReference type="InterPro" id="IPR044174">
    <property type="entry name" value="BC10-like"/>
</dbReference>
<dbReference type="STRING" id="3218.A0A2K1IZN2"/>
<keyword evidence="6" id="KW-0812">Transmembrane</keyword>
<organism evidence="7">
    <name type="scientific">Physcomitrium patens</name>
    <name type="common">Spreading-leaved earth moss</name>
    <name type="synonym">Physcomitrella patens</name>
    <dbReference type="NCBI Taxonomy" id="3218"/>
    <lineage>
        <taxon>Eukaryota</taxon>
        <taxon>Viridiplantae</taxon>
        <taxon>Streptophyta</taxon>
        <taxon>Embryophyta</taxon>
        <taxon>Bryophyta</taxon>
        <taxon>Bryophytina</taxon>
        <taxon>Bryopsida</taxon>
        <taxon>Funariidae</taxon>
        <taxon>Funariales</taxon>
        <taxon>Funariaceae</taxon>
        <taxon>Physcomitrium</taxon>
    </lineage>
</organism>
<evidence type="ECO:0000313" key="8">
    <source>
        <dbReference type="EnsemblPlants" id="Pp3c18_2040V3.1"/>
    </source>
</evidence>
<gene>
    <name evidence="8" type="primary">LOC112295628</name>
    <name evidence="7" type="ORF">PHYPA_022635</name>
</gene>
<evidence type="ECO:0000256" key="6">
    <source>
        <dbReference type="SAM" id="Phobius"/>
    </source>
</evidence>
<evidence type="ECO:0000256" key="1">
    <source>
        <dbReference type="ARBA" id="ARBA00004606"/>
    </source>
</evidence>
<keyword evidence="3" id="KW-0808">Transferase</keyword>
<dbReference type="Gramene" id="Pp3c18_2040V3.2">
    <property type="protein sequence ID" value="Pp3c18_2040V3.2"/>
    <property type="gene ID" value="Pp3c18_2040"/>
</dbReference>
<keyword evidence="4 6" id="KW-0472">Membrane</keyword>
<evidence type="ECO:0000313" key="7">
    <source>
        <dbReference type="EMBL" id="PNR34737.1"/>
    </source>
</evidence>
<dbReference type="Proteomes" id="UP000006727">
    <property type="component" value="Chromosome 18"/>
</dbReference>
<evidence type="ECO:0000256" key="2">
    <source>
        <dbReference type="ARBA" id="ARBA00022676"/>
    </source>
</evidence>
<dbReference type="KEGG" id="ppp:112295628"/>
<keyword evidence="2" id="KW-0328">Glycosyltransferase</keyword>
<dbReference type="InterPro" id="IPR003406">
    <property type="entry name" value="Glyco_trans_14"/>
</dbReference>
<feature type="transmembrane region" description="Helical" evidence="6">
    <location>
        <begin position="26"/>
        <end position="48"/>
    </location>
</feature>
<dbReference type="EnsemblPlants" id="Pp3c18_2040V3.2">
    <property type="protein sequence ID" value="Pp3c18_2040V3.2"/>
    <property type="gene ID" value="Pp3c18_2040"/>
</dbReference>
<dbReference type="Gramene" id="Pp3c18_2040V3.1">
    <property type="protein sequence ID" value="Pp3c18_2040V3.1"/>
    <property type="gene ID" value="Pp3c18_2040"/>
</dbReference>
<dbReference type="PANTHER" id="PTHR31042:SF8">
    <property type="entry name" value="CORE-2_I-BRANCHING BETA-1,6-N-ACETYLGLUCOSAMINYLTRANSFERASE FAMILY PROTEIN"/>
    <property type="match status" value="1"/>
</dbReference>
<keyword evidence="5" id="KW-0325">Glycoprotein</keyword>
<dbReference type="GO" id="GO:0016757">
    <property type="term" value="F:glycosyltransferase activity"/>
    <property type="evidence" value="ECO:0007669"/>
    <property type="project" value="UniProtKB-KW"/>
</dbReference>
<dbReference type="PANTHER" id="PTHR31042">
    <property type="entry name" value="CORE-2/I-BRANCHING BETA-1,6-N-ACETYLGLUCOSAMINYLTRANSFERASE FAMILY PROTEIN-RELATED"/>
    <property type="match status" value="1"/>
</dbReference>
<dbReference type="PaxDb" id="3218-PP1S17_310V6.1"/>
<keyword evidence="9" id="KW-1185">Reference proteome</keyword>
<comment type="subcellular location">
    <subcellularLocation>
        <location evidence="1">Membrane</location>
        <topology evidence="1">Single-pass type II membrane protein</topology>
    </subcellularLocation>
</comment>
<evidence type="ECO:0000256" key="5">
    <source>
        <dbReference type="ARBA" id="ARBA00023180"/>
    </source>
</evidence>
<dbReference type="OrthoDB" id="191334at2759"/>
<dbReference type="EnsemblPlants" id="Pp3c18_2040V3.1">
    <property type="protein sequence ID" value="Pp3c18_2040V3.1"/>
    <property type="gene ID" value="Pp3c18_2040"/>
</dbReference>
<evidence type="ECO:0000256" key="4">
    <source>
        <dbReference type="ARBA" id="ARBA00023136"/>
    </source>
</evidence>
<sequence length="379" mass="43669">MIESPRWIGGGRHGSGGRISTKLSRAINFVLILGAGMMLGVFLTLQFLSYLRLGILSPRGARISQRHGRGVLDYEDANPYYLNVMEDEELLWSASMVHRRPKPPEVVRIPKIAFMFLAVGPLPLAPLWEMYFKGNEDRYNIYVHSLPGYNLEVEQTSPFFGRHVRSQATKWGDLSMCDAERRLLANALLDQDNERFVLLSETCVPLWTFNFTYDYLMKSNQSFVGAFDDPGPVGRGRYDERMLPEVSIEQWRKGSQWFEVDRELATYIVSDVKYYPKFRDFCKPICYVDEHYIPTMLNIEFPKKVAMRSVTAVDWTKGGAHPGEFGKDDAVEFYQRIRSGHDCTYNGESGHLCFIFARKFLPESLEPLLARNIKHREFG</sequence>
<dbReference type="Pfam" id="PF02485">
    <property type="entry name" value="Branch"/>
    <property type="match status" value="1"/>
</dbReference>
<dbReference type="OMA" id="TWVDWHR"/>
<proteinExistence type="predicted"/>
<accession>A0A2K1IZN2</accession>
<evidence type="ECO:0000256" key="3">
    <source>
        <dbReference type="ARBA" id="ARBA00022679"/>
    </source>
</evidence>
<reference evidence="8" key="3">
    <citation type="submission" date="2020-12" db="UniProtKB">
        <authorList>
            <consortium name="EnsemblPlants"/>
        </authorList>
    </citation>
    <scope>IDENTIFICATION</scope>
</reference>
<name>A0A2K1IZN2_PHYPA</name>
<dbReference type="GO" id="GO:0016020">
    <property type="term" value="C:membrane"/>
    <property type="evidence" value="ECO:0007669"/>
    <property type="project" value="UniProtKB-SubCell"/>
</dbReference>